<evidence type="ECO:0000313" key="1">
    <source>
        <dbReference type="Proteomes" id="UP000887565"/>
    </source>
</evidence>
<protein>
    <submittedName>
        <fullName evidence="2">Uncharacterized protein</fullName>
    </submittedName>
</protein>
<sequence length="257" mass="28784">MVSKSNLDAAQKEYVPGKENAFADFLSQKNKVGQTDNEVPTTSNAVSTIDKTNVVETWAKTRQKLAALPQTDLEVPETLEEEKIVDPAELPNQDQWPFTQQQIPEAQKVDPALDQARQKVQNQAKGYYSLYNILHREGSKASICNLALAPRAEACAASARILTEFFQLIIEPRKQIGTSTTRISITSELPDFCTSTTTFNCLVSTVYNLVCINDSMIPEIIKHLRELRFCGIKIISIHTEQVSGYRYAALQKIVFDK</sequence>
<dbReference type="Proteomes" id="UP000887565">
    <property type="component" value="Unplaced"/>
</dbReference>
<accession>A0A915K0H3</accession>
<evidence type="ECO:0000313" key="2">
    <source>
        <dbReference type="WBParaSite" id="nRc.2.0.1.t31373-RA"/>
    </source>
</evidence>
<name>A0A915K0H3_ROMCU</name>
<dbReference type="AlphaFoldDB" id="A0A915K0H3"/>
<keyword evidence="1" id="KW-1185">Reference proteome</keyword>
<reference evidence="2" key="1">
    <citation type="submission" date="2022-11" db="UniProtKB">
        <authorList>
            <consortium name="WormBaseParasite"/>
        </authorList>
    </citation>
    <scope>IDENTIFICATION</scope>
</reference>
<organism evidence="1 2">
    <name type="scientific">Romanomermis culicivorax</name>
    <name type="common">Nematode worm</name>
    <dbReference type="NCBI Taxonomy" id="13658"/>
    <lineage>
        <taxon>Eukaryota</taxon>
        <taxon>Metazoa</taxon>
        <taxon>Ecdysozoa</taxon>
        <taxon>Nematoda</taxon>
        <taxon>Enoplea</taxon>
        <taxon>Dorylaimia</taxon>
        <taxon>Mermithida</taxon>
        <taxon>Mermithoidea</taxon>
        <taxon>Mermithidae</taxon>
        <taxon>Romanomermis</taxon>
    </lineage>
</organism>
<dbReference type="WBParaSite" id="nRc.2.0.1.t31373-RA">
    <property type="protein sequence ID" value="nRc.2.0.1.t31373-RA"/>
    <property type="gene ID" value="nRc.2.0.1.g31373"/>
</dbReference>
<proteinExistence type="predicted"/>